<dbReference type="RefSeq" id="WP_048496290.1">
    <property type="nucleotide sequence ID" value="NZ_LFBU01000001.1"/>
</dbReference>
<keyword evidence="2" id="KW-1133">Transmembrane helix</keyword>
<protein>
    <submittedName>
        <fullName evidence="3">Uncharacterized protein</fullName>
    </submittedName>
</protein>
<dbReference type="OrthoDB" id="6357666at2"/>
<sequence length="325" mass="34994">MPQPCLAPKFIDPDTGECRAPQQPEECYENGQIYDAEYGRCVLDCPNGQLNGVCLQDTGDNADECNADSPDYKGFIGNGATKHNLCTSNMQCEGGSFGVVNGIPACIPDEYGPPTCPKDGALVIDEYGFVCESVNDAPEEPETPEEPNTDTDGDGQPDEYDRANDPTSVDKGLDKVRDGISDTNTKLEGTNNRLDKVGEALDSVNENLNEGLGTANQTLEQINTKLDGPADGYNTDGLGDAPTFTESSQRLQNSISNHPTIQAVTTIPNIASNNTCPVWTIPATDYWSAMPIDSHCQILNQNRGLLSMLFIAVWTIAAVFVFLRA</sequence>
<keyword evidence="4" id="KW-1185">Reference proteome</keyword>
<evidence type="ECO:0000256" key="1">
    <source>
        <dbReference type="SAM" id="MobiDB-lite"/>
    </source>
</evidence>
<proteinExistence type="predicted"/>
<dbReference type="PATRIC" id="fig|1658765.3.peg.2526"/>
<feature type="compositionally biased region" description="Polar residues" evidence="1">
    <location>
        <begin position="181"/>
        <end position="190"/>
    </location>
</feature>
<keyword evidence="2" id="KW-0812">Transmembrane</keyword>
<evidence type="ECO:0000313" key="3">
    <source>
        <dbReference type="EMBL" id="KMQ76297.1"/>
    </source>
</evidence>
<dbReference type="AlphaFoldDB" id="A0A0J7JDU6"/>
<evidence type="ECO:0000313" key="4">
    <source>
        <dbReference type="Proteomes" id="UP000036102"/>
    </source>
</evidence>
<accession>A0A0J7JDU6</accession>
<feature type="region of interest" description="Disordered" evidence="1">
    <location>
        <begin position="135"/>
        <end position="190"/>
    </location>
</feature>
<comment type="caution">
    <text evidence="3">The sequence shown here is derived from an EMBL/GenBank/DDBJ whole genome shotgun (WGS) entry which is preliminary data.</text>
</comment>
<organism evidence="3 4">
    <name type="scientific">Marinobacter subterrani</name>
    <dbReference type="NCBI Taxonomy" id="1658765"/>
    <lineage>
        <taxon>Bacteria</taxon>
        <taxon>Pseudomonadati</taxon>
        <taxon>Pseudomonadota</taxon>
        <taxon>Gammaproteobacteria</taxon>
        <taxon>Pseudomonadales</taxon>
        <taxon>Marinobacteraceae</taxon>
        <taxon>Marinobacter</taxon>
    </lineage>
</organism>
<dbReference type="EMBL" id="LFBU01000001">
    <property type="protein sequence ID" value="KMQ76297.1"/>
    <property type="molecule type" value="Genomic_DNA"/>
</dbReference>
<feature type="compositionally biased region" description="Basic and acidic residues" evidence="1">
    <location>
        <begin position="171"/>
        <end position="180"/>
    </location>
</feature>
<gene>
    <name evidence="3" type="ORF">Msub_12508</name>
</gene>
<dbReference type="Proteomes" id="UP000036102">
    <property type="component" value="Unassembled WGS sequence"/>
</dbReference>
<name>A0A0J7JDU6_9GAMM</name>
<evidence type="ECO:0000256" key="2">
    <source>
        <dbReference type="SAM" id="Phobius"/>
    </source>
</evidence>
<feature type="transmembrane region" description="Helical" evidence="2">
    <location>
        <begin position="304"/>
        <end position="323"/>
    </location>
</feature>
<dbReference type="STRING" id="1658765.Msub_12508"/>
<reference evidence="3 4" key="1">
    <citation type="submission" date="2015-06" db="EMBL/GenBank/DDBJ databases">
        <title>Marinobacter subterrani, a genetically tractable neutrophilic iron-oxidizing strain isolated from the Soudan Iron Mine.</title>
        <authorList>
            <person name="Bonis B.M."/>
            <person name="Gralnick J.A."/>
        </authorList>
    </citation>
    <scope>NUCLEOTIDE SEQUENCE [LARGE SCALE GENOMIC DNA]</scope>
    <source>
        <strain evidence="3 4">JG233</strain>
    </source>
</reference>
<feature type="compositionally biased region" description="Acidic residues" evidence="1">
    <location>
        <begin position="137"/>
        <end position="158"/>
    </location>
</feature>
<keyword evidence="2" id="KW-0472">Membrane</keyword>